<feature type="region of interest" description="Disordered" evidence="1">
    <location>
        <begin position="652"/>
        <end position="676"/>
    </location>
</feature>
<dbReference type="EMBL" id="BDQC01000131">
    <property type="protein sequence ID" value="GBH22513.1"/>
    <property type="molecule type" value="Genomic_RNA"/>
</dbReference>
<protein>
    <submittedName>
        <fullName evidence="2">Uncharacterized protein</fullName>
    </submittedName>
</protein>
<feature type="compositionally biased region" description="Basic and acidic residues" evidence="1">
    <location>
        <begin position="666"/>
        <end position="676"/>
    </location>
</feature>
<feature type="compositionally biased region" description="Gly residues" evidence="1">
    <location>
        <begin position="168"/>
        <end position="181"/>
    </location>
</feature>
<proteinExistence type="predicted"/>
<evidence type="ECO:0000313" key="2">
    <source>
        <dbReference type="EMBL" id="GBH22513.1"/>
    </source>
</evidence>
<reference evidence="2" key="1">
    <citation type="submission" date="2017-04" db="EMBL/GenBank/DDBJ databases">
        <title>Unveiling RNA virosphere associated with marine microorganisms.</title>
        <authorList>
            <person name="Urayama S."/>
            <person name="Takaki Y."/>
            <person name="Nishi S."/>
            <person name="Yoshida Y."/>
            <person name="Deguchi S."/>
            <person name="Takai K."/>
            <person name="Nunoura T."/>
        </authorList>
    </citation>
    <scope>NUCLEOTIDE SEQUENCE</scope>
</reference>
<evidence type="ECO:0000256" key="1">
    <source>
        <dbReference type="SAM" id="MobiDB-lite"/>
    </source>
</evidence>
<sequence length="676" mass="74864">MSNPIGTIFSSFGINDDEITSQQSSWLLGLAYDALSDKCVEDGINLKITRDEFIVEYSLAYAKPTSDSILEYYTKISTAIFASKHDPTSALGFVAPLALPAIIGGTIAVGNVFSRNRYSTLQNDIVEELTKQAGQAVLTKVDSLLSDLAGGILGGGPNKPGKPAPPASGGGGRGETYGGTGSTQPIGANFVNYVHPTKKLEYNLGIPNTLRGTEPFDSSITNIDGVVSSCLTLKVINFKLPLEDDTFNQYYTKVWIPSIRDYLQGEKRLNTNLASLFTPDRMRDYIERVAEALQIYHFFINVFNYNLLGEGLNSNAGLRYIRETMFSTTNLQKLSLLRERLDGLPWPQTLDSEIAYHGFIYTQSDVNYSGNIMNVPDIFVSNLYQTGDAPSTTVIDSIRTDVIQSTIDKLDFTDLTTGDNRANMLKMIGGICNTTDFQNSKVSSIQIEPFTDPVFNTEFVNNSLFYSTVSDAGSVSRYNDLTLICPQEGAHDYSPVPFYSYTNDVPGMLQATWTAYKNTGGQWNGFWRPVTNGCVLKTSAPEATVFTVSNVMFFCDEVPNYQLIDSSGSVTLRGGFVHVTPATQNCWLSNNFVEYPCINLDDTTGQYVVSKKTQKPYGSQLIVNMSVQTNFNQRTQYWKQIMESAGWAMGRTEDRMISSPKRTKRYGKDKSEDKEE</sequence>
<name>A0A2V0RAY7_9ZZZZ</name>
<feature type="region of interest" description="Disordered" evidence="1">
    <location>
        <begin position="154"/>
        <end position="181"/>
    </location>
</feature>
<organism evidence="2">
    <name type="scientific">viral metagenome</name>
    <dbReference type="NCBI Taxonomy" id="1070528"/>
    <lineage>
        <taxon>unclassified sequences</taxon>
        <taxon>metagenomes</taxon>
        <taxon>organismal metagenomes</taxon>
    </lineage>
</organism>
<dbReference type="AlphaFoldDB" id="A0A2V0RAY7"/>
<accession>A0A2V0RAY7</accession>
<comment type="caution">
    <text evidence="2">The sequence shown here is derived from an EMBL/GenBank/DDBJ whole genome shotgun (WGS) entry which is preliminary data.</text>
</comment>